<dbReference type="EMBL" id="JAHLQF010000001">
    <property type="protein sequence ID" value="MBU5483724.1"/>
    <property type="molecule type" value="Genomic_DNA"/>
</dbReference>
<evidence type="ECO:0000313" key="2">
    <source>
        <dbReference type="EMBL" id="MBU5483724.1"/>
    </source>
</evidence>
<evidence type="ECO:0000313" key="3">
    <source>
        <dbReference type="Proteomes" id="UP000726170"/>
    </source>
</evidence>
<feature type="coiled-coil region" evidence="1">
    <location>
        <begin position="166"/>
        <end position="222"/>
    </location>
</feature>
<sequence>MIEEKQSQLIELIDELEIIFSVKDDISNEEIHNFIDKFNLLSEYDIRKRISEITGDDTYINNVEDTHIKNTEDMHINNREDTHINNVKNIRINNIDDTQEFTLPIGLEHDHDEDFKKREFSSYENNINEECSNVDKEHSSMNEECCNVDEGYTSVDEKYSSTNEECSSVDREYSNVNEEYNNIDEEDSSVNQECVNAEEKEKEELHKDKEKLHKAIVEAVEEKKYSFNENSIPEVLFIRGETKYGQLSIEWGWPDEIEEVLICHRMDKFPTGPRDLSSTQCEIKRCCEDKIGSYTINKASQGDFYFCVYTKVNLNGKIFYSQGQKRLVVNKEPSEIFYEIKIKKNIFGKLKSAQIVVWSKEKEVNLPQLTLVGKVGNMPLQKSDGESILNIDYEAITKDKSIDIELPDDKIRGNMYVKLFFHDDINSRLFRIVSPAKERLYFK</sequence>
<keyword evidence="1" id="KW-0175">Coiled coil</keyword>
<keyword evidence="3" id="KW-1185">Reference proteome</keyword>
<dbReference type="Proteomes" id="UP000726170">
    <property type="component" value="Unassembled WGS sequence"/>
</dbReference>
<evidence type="ECO:0000256" key="1">
    <source>
        <dbReference type="SAM" id="Coils"/>
    </source>
</evidence>
<protein>
    <recommendedName>
        <fullName evidence="4">GOLD domain-containing protein</fullName>
    </recommendedName>
</protein>
<proteinExistence type="predicted"/>
<gene>
    <name evidence="2" type="ORF">KQI86_05230</name>
</gene>
<evidence type="ECO:0008006" key="4">
    <source>
        <dbReference type="Google" id="ProtNLM"/>
    </source>
</evidence>
<organism evidence="2 3">
    <name type="scientific">Clostridium mobile</name>
    <dbReference type="NCBI Taxonomy" id="2841512"/>
    <lineage>
        <taxon>Bacteria</taxon>
        <taxon>Bacillati</taxon>
        <taxon>Bacillota</taxon>
        <taxon>Clostridia</taxon>
        <taxon>Eubacteriales</taxon>
        <taxon>Clostridiaceae</taxon>
        <taxon>Clostridium</taxon>
    </lineage>
</organism>
<name>A0ABS6EET2_9CLOT</name>
<accession>A0ABS6EET2</accession>
<comment type="caution">
    <text evidence="2">The sequence shown here is derived from an EMBL/GenBank/DDBJ whole genome shotgun (WGS) entry which is preliminary data.</text>
</comment>
<reference evidence="2 3" key="1">
    <citation type="submission" date="2021-06" db="EMBL/GenBank/DDBJ databases">
        <authorList>
            <person name="Sun Q."/>
            <person name="Li D."/>
        </authorList>
    </citation>
    <scope>NUCLEOTIDE SEQUENCE [LARGE SCALE GENOMIC DNA]</scope>
    <source>
        <strain evidence="2 3">MSJ-11</strain>
    </source>
</reference>
<dbReference type="RefSeq" id="WP_216438079.1">
    <property type="nucleotide sequence ID" value="NZ_JAHLQF010000001.1"/>
</dbReference>